<keyword evidence="1" id="KW-0812">Transmembrane</keyword>
<organism evidence="2 3">
    <name type="scientific">Salinirubrum litoreum</name>
    <dbReference type="NCBI Taxonomy" id="1126234"/>
    <lineage>
        <taxon>Archaea</taxon>
        <taxon>Methanobacteriati</taxon>
        <taxon>Methanobacteriota</taxon>
        <taxon>Stenosarchaea group</taxon>
        <taxon>Halobacteria</taxon>
        <taxon>Halobacteriales</taxon>
        <taxon>Haloferacaceae</taxon>
        <taxon>Salinirubrum</taxon>
    </lineage>
</organism>
<sequence>MKRRQLLSAGTGLVVLAVGLVVGGVEGTVDALATTLGGDYFVLVALGGAALLAAAPVVVSARSATLRQAETPAPETTVDRPAAGDGFDEAVSAWRFRLPVVGDAARDSVRERLREAAVGTLVRTRDCDRAQATRLVAEGQWTDDREAATFLAADASRASTVVTAVDAAARLQTPVEYRARAAARAVARLDEQGGR</sequence>
<keyword evidence="1" id="KW-0472">Membrane</keyword>
<feature type="transmembrane region" description="Helical" evidence="1">
    <location>
        <begin position="40"/>
        <end position="59"/>
    </location>
</feature>
<comment type="caution">
    <text evidence="2">The sequence shown here is derived from an EMBL/GenBank/DDBJ whole genome shotgun (WGS) entry which is preliminary data.</text>
</comment>
<protein>
    <recommendedName>
        <fullName evidence="4">DUF4129 domain-containing protein</fullName>
    </recommendedName>
</protein>
<reference evidence="2 3" key="1">
    <citation type="journal article" date="2019" name="Int. J. Syst. Evol. Microbiol.">
        <title>The Global Catalogue of Microorganisms (GCM) 10K type strain sequencing project: providing services to taxonomists for standard genome sequencing and annotation.</title>
        <authorList>
            <consortium name="The Broad Institute Genomics Platform"/>
            <consortium name="The Broad Institute Genome Sequencing Center for Infectious Disease"/>
            <person name="Wu L."/>
            <person name="Ma J."/>
        </authorList>
    </citation>
    <scope>NUCLEOTIDE SEQUENCE [LARGE SCALE GENOMIC DNA]</scope>
    <source>
        <strain evidence="2 3">CGMCC 1.12237</strain>
    </source>
</reference>
<evidence type="ECO:0008006" key="4">
    <source>
        <dbReference type="Google" id="ProtNLM"/>
    </source>
</evidence>
<proteinExistence type="predicted"/>
<gene>
    <name evidence="2" type="ORF">ACFPJ5_11650</name>
</gene>
<dbReference type="InterPro" id="IPR055693">
    <property type="entry name" value="DUF7269"/>
</dbReference>
<evidence type="ECO:0000256" key="1">
    <source>
        <dbReference type="SAM" id="Phobius"/>
    </source>
</evidence>
<keyword evidence="3" id="KW-1185">Reference proteome</keyword>
<evidence type="ECO:0000313" key="2">
    <source>
        <dbReference type="EMBL" id="MFC5367590.1"/>
    </source>
</evidence>
<evidence type="ECO:0000313" key="3">
    <source>
        <dbReference type="Proteomes" id="UP001596201"/>
    </source>
</evidence>
<dbReference type="RefSeq" id="WP_227229839.1">
    <property type="nucleotide sequence ID" value="NZ_JAJCVJ010000002.1"/>
</dbReference>
<dbReference type="Proteomes" id="UP001596201">
    <property type="component" value="Unassembled WGS sequence"/>
</dbReference>
<keyword evidence="1" id="KW-1133">Transmembrane helix</keyword>
<dbReference type="AlphaFoldDB" id="A0ABD5RCA2"/>
<dbReference type="Pfam" id="PF23933">
    <property type="entry name" value="DUF7269"/>
    <property type="match status" value="1"/>
</dbReference>
<name>A0ABD5RCA2_9EURY</name>
<accession>A0ABD5RCA2</accession>
<dbReference type="EMBL" id="JBHSKX010000002">
    <property type="protein sequence ID" value="MFC5367590.1"/>
    <property type="molecule type" value="Genomic_DNA"/>
</dbReference>